<dbReference type="GO" id="GO:0000270">
    <property type="term" value="P:peptidoglycan metabolic process"/>
    <property type="evidence" value="ECO:0007669"/>
    <property type="project" value="TreeGrafter"/>
</dbReference>
<organism evidence="4 5">
    <name type="scientific">Desulfobacter postgatei 2ac9</name>
    <dbReference type="NCBI Taxonomy" id="879212"/>
    <lineage>
        <taxon>Bacteria</taxon>
        <taxon>Pseudomonadati</taxon>
        <taxon>Thermodesulfobacteriota</taxon>
        <taxon>Desulfobacteria</taxon>
        <taxon>Desulfobacterales</taxon>
        <taxon>Desulfobacteraceae</taxon>
        <taxon>Desulfobacter</taxon>
    </lineage>
</organism>
<evidence type="ECO:0000313" key="4">
    <source>
        <dbReference type="EMBL" id="EIM64568.1"/>
    </source>
</evidence>
<dbReference type="GO" id="GO:0004185">
    <property type="term" value="F:serine-type carboxypeptidase activity"/>
    <property type="evidence" value="ECO:0007669"/>
    <property type="project" value="InterPro"/>
</dbReference>
<dbReference type="EMBL" id="CM001488">
    <property type="protein sequence ID" value="EIM64568.1"/>
    <property type="molecule type" value="Genomic_DNA"/>
</dbReference>
<keyword evidence="3" id="KW-0732">Signal</keyword>
<name>I5B505_9BACT</name>
<reference evidence="4 5" key="2">
    <citation type="submission" date="2012-02" db="EMBL/GenBank/DDBJ databases">
        <title>Improved High-Quality Draft sequence of Desulfobacter postgatei 2ac9.</title>
        <authorList>
            <consortium name="US DOE Joint Genome Institute"/>
            <person name="Lucas S."/>
            <person name="Han J."/>
            <person name="Lapidus A."/>
            <person name="Cheng J.-F."/>
            <person name="Goodwin L."/>
            <person name="Pitluck S."/>
            <person name="Peters L."/>
            <person name="Ovchinnikova G."/>
            <person name="Held B."/>
            <person name="Detter J.C."/>
            <person name="Han C."/>
            <person name="Tapia R."/>
            <person name="Land M."/>
            <person name="Hauser L."/>
            <person name="Kyrpides N."/>
            <person name="Ivanova N."/>
            <person name="Pagani I."/>
            <person name="Orellana R."/>
            <person name="Lovley D."/>
            <person name="Woyke T."/>
        </authorList>
    </citation>
    <scope>NUCLEOTIDE SEQUENCE [LARGE SCALE GENOMIC DNA]</scope>
    <source>
        <strain evidence="4 5">2ac9</strain>
    </source>
</reference>
<keyword evidence="2" id="KW-0378">Hydrolase</keyword>
<evidence type="ECO:0000256" key="3">
    <source>
        <dbReference type="SAM" id="SignalP"/>
    </source>
</evidence>
<protein>
    <submittedName>
        <fullName evidence="4">D-alanyl-D-alanine carboxypeptidase (Penicillin-binding protein 4)</fullName>
    </submittedName>
</protein>
<proteinExistence type="inferred from homology"/>
<dbReference type="PANTHER" id="PTHR30023:SF0">
    <property type="entry name" value="PENICILLIN-SENSITIVE CARBOXYPEPTIDASE A"/>
    <property type="match status" value="1"/>
</dbReference>
<dbReference type="Pfam" id="PF02113">
    <property type="entry name" value="Peptidase_S13"/>
    <property type="match status" value="2"/>
</dbReference>
<keyword evidence="4" id="KW-0645">Protease</keyword>
<dbReference type="RefSeq" id="WP_004074150.1">
    <property type="nucleotide sequence ID" value="NZ_CM001488.1"/>
</dbReference>
<dbReference type="AlphaFoldDB" id="I5B505"/>
<evidence type="ECO:0000256" key="2">
    <source>
        <dbReference type="ARBA" id="ARBA00022801"/>
    </source>
</evidence>
<dbReference type="GO" id="GO:0006508">
    <property type="term" value="P:proteolysis"/>
    <property type="evidence" value="ECO:0007669"/>
    <property type="project" value="InterPro"/>
</dbReference>
<keyword evidence="4" id="KW-0121">Carboxypeptidase</keyword>
<dbReference type="InterPro" id="IPR012338">
    <property type="entry name" value="Beta-lactam/transpept-like"/>
</dbReference>
<accession>I5B505</accession>
<dbReference type="PRINTS" id="PR00922">
    <property type="entry name" value="DADACBPTASE3"/>
</dbReference>
<dbReference type="SUPFAM" id="SSF56601">
    <property type="entry name" value="beta-lactamase/transpeptidase-like"/>
    <property type="match status" value="1"/>
</dbReference>
<comment type="similarity">
    <text evidence="1">Belongs to the peptidase S13 family.</text>
</comment>
<dbReference type="Proteomes" id="UP000005778">
    <property type="component" value="Chromosome"/>
</dbReference>
<dbReference type="eggNOG" id="COG2027">
    <property type="taxonomic scope" value="Bacteria"/>
</dbReference>
<keyword evidence="5" id="KW-1185">Reference proteome</keyword>
<dbReference type="Gene3D" id="3.40.710.10">
    <property type="entry name" value="DD-peptidase/beta-lactamase superfamily"/>
    <property type="match status" value="2"/>
</dbReference>
<sequence length="405" mass="45728">MKNKIQLYIYLTILGLFLTLSTSLHAWAQTSGIILSDDQGKTIYAKNPDKPLIPASTLKILTSLAAMKALGPNFHFQTWAYYDKKTFDLYLKGFGDPLFISEEITKFAHQVSDHLFKQVSNGRISSAAVRNIIVDQTYFTPKITIPGAGSSTNPYDATNGSMCANFNTIFLKWDNRSRQFISAEKQTPFPDILAQQITPGSKNTDRILLSYDLRQIYPGILMHYFLNKSGVKITGTVRQGLFPESDKERIVYTSAFSLTDIVKKLLKFSNNFIANQLMLTMGARAFGPPATLEKGLDVLNKFAEETLDLKGIAIVEGSGLSRRNHMTPAQMRDMLIAFMPWYELLRRDGNEFYKTGTLSDVRSRAGFIRGKDNRLYPFVIMLNQTSKGYEAIRRMLHEKVSKACE</sequence>
<gene>
    <name evidence="4" type="ORF">DespoDRAFT_02733</name>
</gene>
<feature type="signal peptide" evidence="3">
    <location>
        <begin position="1"/>
        <end position="28"/>
    </location>
</feature>
<dbReference type="OrthoDB" id="5372081at2"/>
<feature type="chain" id="PRO_5003700517" evidence="3">
    <location>
        <begin position="29"/>
        <end position="405"/>
    </location>
</feature>
<evidence type="ECO:0000256" key="1">
    <source>
        <dbReference type="ARBA" id="ARBA00006096"/>
    </source>
</evidence>
<evidence type="ECO:0000313" key="5">
    <source>
        <dbReference type="Proteomes" id="UP000005778"/>
    </source>
</evidence>
<dbReference type="InterPro" id="IPR000667">
    <property type="entry name" value="Peptidase_S13"/>
</dbReference>
<dbReference type="HOGENOM" id="CLU_054952_0_0_7"/>
<reference evidence="4 5" key="1">
    <citation type="submission" date="2011-09" db="EMBL/GenBank/DDBJ databases">
        <authorList>
            <consortium name="US DOE Joint Genome Institute (JGI-PGF)"/>
            <person name="Lucas S."/>
            <person name="Han J."/>
            <person name="Lapidus A."/>
            <person name="Cheng J.-F."/>
            <person name="Goodwin L."/>
            <person name="Pitluck S."/>
            <person name="Peters L."/>
            <person name="Land M.L."/>
            <person name="Hauser L."/>
            <person name="Orellana R."/>
            <person name="Lovley D."/>
            <person name="Woyke T.J."/>
        </authorList>
    </citation>
    <scope>NUCLEOTIDE SEQUENCE [LARGE SCALE GENOMIC DNA]</scope>
    <source>
        <strain evidence="4 5">2ac9</strain>
    </source>
</reference>
<dbReference type="STRING" id="879212.DespoDRAFT_02733"/>
<dbReference type="PANTHER" id="PTHR30023">
    <property type="entry name" value="D-ALANYL-D-ALANINE CARBOXYPEPTIDASE"/>
    <property type="match status" value="1"/>
</dbReference>